<proteinExistence type="predicted"/>
<reference evidence="2 3" key="1">
    <citation type="journal article" date="2015" name="Nature">
        <title>rRNA introns, odd ribosomes, and small enigmatic genomes across a large radiation of phyla.</title>
        <authorList>
            <person name="Brown C.T."/>
            <person name="Hug L.A."/>
            <person name="Thomas B.C."/>
            <person name="Sharon I."/>
            <person name="Castelle C.J."/>
            <person name="Singh A."/>
            <person name="Wilkins M.J."/>
            <person name="Williams K.H."/>
            <person name="Banfield J.F."/>
        </authorList>
    </citation>
    <scope>NUCLEOTIDE SEQUENCE [LARGE SCALE GENOMIC DNA]</scope>
</reference>
<organism evidence="2 3">
    <name type="scientific">Candidatus Uhrbacteria bacterium GW2011_GWE2_46_68</name>
    <dbReference type="NCBI Taxonomy" id="1618994"/>
    <lineage>
        <taxon>Bacteria</taxon>
        <taxon>Candidatus Uhriibacteriota</taxon>
    </lineage>
</organism>
<name>A0A0G1Q7E8_9BACT</name>
<keyword evidence="1" id="KW-1133">Transmembrane helix</keyword>
<dbReference type="Proteomes" id="UP000034795">
    <property type="component" value="Unassembled WGS sequence"/>
</dbReference>
<dbReference type="STRING" id="1618994.UX57_C0010G0011"/>
<comment type="caution">
    <text evidence="2">The sequence shown here is derived from an EMBL/GenBank/DDBJ whole genome shotgun (WGS) entry which is preliminary data.</text>
</comment>
<evidence type="ECO:0000313" key="3">
    <source>
        <dbReference type="Proteomes" id="UP000034795"/>
    </source>
</evidence>
<dbReference type="AlphaFoldDB" id="A0A0G1Q7E8"/>
<sequence length="51" mass="5945">MEDSLHEIILDLEKTYKTKRLINLLLVWIVGCALVGILSFIFFPLLLFSHQ</sequence>
<evidence type="ECO:0000313" key="2">
    <source>
        <dbReference type="EMBL" id="KKU40767.1"/>
    </source>
</evidence>
<gene>
    <name evidence="2" type="ORF">UX57_C0010G0011</name>
</gene>
<keyword evidence="1" id="KW-0812">Transmembrane</keyword>
<dbReference type="EMBL" id="LCMS01000010">
    <property type="protein sequence ID" value="KKU40767.1"/>
    <property type="molecule type" value="Genomic_DNA"/>
</dbReference>
<evidence type="ECO:0000256" key="1">
    <source>
        <dbReference type="SAM" id="Phobius"/>
    </source>
</evidence>
<accession>A0A0G1Q7E8</accession>
<feature type="transmembrane region" description="Helical" evidence="1">
    <location>
        <begin position="21"/>
        <end position="48"/>
    </location>
</feature>
<keyword evidence="1" id="KW-0472">Membrane</keyword>
<protein>
    <submittedName>
        <fullName evidence="2">Uncharacterized protein</fullName>
    </submittedName>
</protein>